<keyword evidence="1" id="KW-0472">Membrane</keyword>
<evidence type="ECO:0008006" key="5">
    <source>
        <dbReference type="Google" id="ProtNLM"/>
    </source>
</evidence>
<accession>A0ABM5J710</accession>
<keyword evidence="1" id="KW-0812">Transmembrane</keyword>
<dbReference type="Proteomes" id="UP001652680">
    <property type="component" value="Unassembled WGS sequence"/>
</dbReference>
<dbReference type="RefSeq" id="XP_044314615.1">
    <property type="nucleotide sequence ID" value="XM_044458680.1"/>
</dbReference>
<feature type="chain" id="PRO_5045862106" description="Apolipoprotein D" evidence="2">
    <location>
        <begin position="25"/>
        <end position="225"/>
    </location>
</feature>
<sequence>MQTQKFTWIILLAICFCGCAQVKATAIKTPRLPENLTDFKCEEEDVGYQFNLTELAGYWYEAARMPNVQVMECLNVSVPSTIERNNLSLELNYVSTVNSGWNFTKEEVSFPWTNSTQYGIFNLDAGSVSYKLVTTDYVSIAVLCGYGSSSVIPIFKLFTRTREVSQEIYELINTQAEQYGYESLISWEKQSLEECGGSSGQAPLAALMVLITFCCGFSVLFQAGF</sequence>
<protein>
    <recommendedName>
        <fullName evidence="5">Apolipoprotein D</fullName>
    </recommendedName>
</protein>
<evidence type="ECO:0000313" key="4">
    <source>
        <dbReference type="Proteomes" id="UP001652680"/>
    </source>
</evidence>
<evidence type="ECO:0000256" key="2">
    <source>
        <dbReference type="SAM" id="SignalP"/>
    </source>
</evidence>
<name>A0ABM5J710_DRORH</name>
<feature type="transmembrane region" description="Helical" evidence="1">
    <location>
        <begin position="202"/>
        <end position="221"/>
    </location>
</feature>
<reference evidence="4" key="1">
    <citation type="journal article" date="2021" name="Elife">
        <title>Highly contiguous assemblies of 101 drosophilid genomes.</title>
        <authorList>
            <person name="Kim B.Y."/>
            <person name="Wang J.R."/>
            <person name="Miller D.E."/>
            <person name="Barmina O."/>
            <person name="Delaney E."/>
            <person name="Thompson A."/>
            <person name="Comeault A.A."/>
            <person name="Peede D."/>
            <person name="D'Agostino E.R."/>
            <person name="Pelaez J."/>
            <person name="Aguilar J.M."/>
            <person name="Haji D."/>
            <person name="Matsunaga T."/>
            <person name="Armstrong E.E."/>
            <person name="Zych M."/>
            <person name="Ogawa Y."/>
            <person name="Stamenkovic-Radak M."/>
            <person name="Jelic M."/>
            <person name="Veselinovic M.S."/>
            <person name="Tanaskovic M."/>
            <person name="Eric P."/>
            <person name="Gao J.J."/>
            <person name="Katoh T.K."/>
            <person name="Toda M.J."/>
            <person name="Watabe H."/>
            <person name="Watada M."/>
            <person name="Davis J.S."/>
            <person name="Moyle L.C."/>
            <person name="Manoli G."/>
            <person name="Bertolini E."/>
            <person name="Kostal V."/>
            <person name="Hawley R.S."/>
            <person name="Takahashi A."/>
            <person name="Jones C.D."/>
            <person name="Price D.K."/>
            <person name="Whiteman N."/>
            <person name="Kopp A."/>
            <person name="Matute D.R."/>
            <person name="Petrov D.A."/>
        </authorList>
    </citation>
    <scope>NUCLEOTIDE SEQUENCE [LARGE SCALE GENOMIC DNA]</scope>
</reference>
<keyword evidence="1" id="KW-1133">Transmembrane helix</keyword>
<keyword evidence="4" id="KW-1185">Reference proteome</keyword>
<evidence type="ECO:0000313" key="3">
    <source>
        <dbReference type="EnsemblMetazoa" id="XP_044314615.1"/>
    </source>
</evidence>
<dbReference type="InterPro" id="IPR012674">
    <property type="entry name" value="Calycin"/>
</dbReference>
<proteinExistence type="predicted"/>
<reference evidence="3" key="2">
    <citation type="submission" date="2025-05" db="UniProtKB">
        <authorList>
            <consortium name="EnsemblMetazoa"/>
        </authorList>
    </citation>
    <scope>IDENTIFICATION</scope>
</reference>
<organism evidence="3 4">
    <name type="scientific">Drosophila rhopaloa</name>
    <name type="common">Fruit fly</name>
    <dbReference type="NCBI Taxonomy" id="1041015"/>
    <lineage>
        <taxon>Eukaryota</taxon>
        <taxon>Metazoa</taxon>
        <taxon>Ecdysozoa</taxon>
        <taxon>Arthropoda</taxon>
        <taxon>Hexapoda</taxon>
        <taxon>Insecta</taxon>
        <taxon>Pterygota</taxon>
        <taxon>Neoptera</taxon>
        <taxon>Endopterygota</taxon>
        <taxon>Diptera</taxon>
        <taxon>Brachycera</taxon>
        <taxon>Muscomorpha</taxon>
        <taxon>Ephydroidea</taxon>
        <taxon>Drosophilidae</taxon>
        <taxon>Drosophila</taxon>
        <taxon>Sophophora</taxon>
    </lineage>
</organism>
<keyword evidence="2" id="KW-0732">Signal</keyword>
<dbReference type="GeneID" id="108037397"/>
<feature type="signal peptide" evidence="2">
    <location>
        <begin position="1"/>
        <end position="24"/>
    </location>
</feature>
<dbReference type="Gene3D" id="2.40.128.20">
    <property type="match status" value="1"/>
</dbReference>
<dbReference type="EnsemblMetazoa" id="XM_044458680.1">
    <property type="protein sequence ID" value="XP_044314615.1"/>
    <property type="gene ID" value="LOC108037397"/>
</dbReference>
<evidence type="ECO:0000256" key="1">
    <source>
        <dbReference type="SAM" id="Phobius"/>
    </source>
</evidence>
<dbReference type="SUPFAM" id="SSF50814">
    <property type="entry name" value="Lipocalins"/>
    <property type="match status" value="1"/>
</dbReference>